<dbReference type="GO" id="GO:0015347">
    <property type="term" value="F:sodium-independent organic anion transmembrane transporter activity"/>
    <property type="evidence" value="ECO:0007669"/>
    <property type="project" value="TreeGrafter"/>
</dbReference>
<feature type="transmembrane region" description="Helical" evidence="8">
    <location>
        <begin position="39"/>
        <end position="63"/>
    </location>
</feature>
<dbReference type="PANTHER" id="PTHR11388">
    <property type="entry name" value="ORGANIC ANION TRANSPORTER"/>
    <property type="match status" value="1"/>
</dbReference>
<dbReference type="GO" id="GO:0043252">
    <property type="term" value="P:sodium-independent organic anion transport"/>
    <property type="evidence" value="ECO:0007669"/>
    <property type="project" value="TreeGrafter"/>
</dbReference>
<feature type="transmembrane region" description="Helical" evidence="8">
    <location>
        <begin position="541"/>
        <end position="565"/>
    </location>
</feature>
<comment type="similarity">
    <text evidence="2 8">Belongs to the organo anion transporter (TC 2.A.60) family.</text>
</comment>
<evidence type="ECO:0000313" key="10">
    <source>
        <dbReference type="EMBL" id="KAJ8044886.1"/>
    </source>
</evidence>
<dbReference type="Pfam" id="PF03137">
    <property type="entry name" value="OATP"/>
    <property type="match status" value="1"/>
</dbReference>
<dbReference type="GO" id="GO:0006811">
    <property type="term" value="P:monoatomic ion transport"/>
    <property type="evidence" value="ECO:0007669"/>
    <property type="project" value="UniProtKB-KW"/>
</dbReference>
<dbReference type="InterPro" id="IPR036058">
    <property type="entry name" value="Kazal_dom_sf"/>
</dbReference>
<dbReference type="CDD" id="cd17336">
    <property type="entry name" value="MFS_SLCO_OATP"/>
    <property type="match status" value="1"/>
</dbReference>
<feature type="transmembrane region" description="Helical" evidence="8">
    <location>
        <begin position="273"/>
        <end position="295"/>
    </location>
</feature>
<keyword evidence="5 8" id="KW-1133">Transmembrane helix</keyword>
<keyword evidence="4 8" id="KW-0812">Transmembrane</keyword>
<sequence length="689" mass="76264">MKRSSSYEQVDKRTYKQEMIRTEEVMNRSNRYPSKKSRIFNPTVFTLFCCLGNIGFTGFSSYLSGALGMVEKRFQLRSSQSGLFFTTSDMVGLCTVLFITYFGQKGNRPRVIALLYVCYGVGALLCSVPHFLYDLPPSLTNGQAILNDTSSREDTAEVAVICDADVNQKNATCNKDDSDTSGALWDQAWWLFLGHALAGLGSSIGPLMITFLDDNQSKKNTPIYVGIAFSSFTLGIVVGFFLANVCLGLPVNFPSKPTSTTITDPKDPRFLGAWWLGLIVCGVFIILSGLPLFFFPRRLPGNEKYHNDRNTSIHGDVVARQHKPGFVKEILQAFKRIVTNTVVLLMVVSTCTGFNIFVGLRIYSTKYLETQFDISTSLASLLTGIIVIPSAIFGNLIGGLIVKKLKLQVRGMAAMALTLSSCVLIVIPLFFISGCPQKPRVGLTVPYRSNNETLQSDFYPSNLDDQCNLDCYCPSSYRPVCGADGVTYISPCHAGCTYDNGYQLIDGVNSSVYSQCECISMYGGVGNPFAVSGECYQECSYYFHLVLSLFLSSLVSLLSNPLAMIKIRCVEERDRSLVLGFTNVMMKLLAYIPGPVMWGYLIDMSCILFQESCGKTGNCLVYNTDKFRNIFYGTMLSLKSLDVILITTTLIVILYSAKKEKTYNAMKPPKVVVPNTYDDDSQEQTYTAV</sequence>
<reference evidence="10" key="1">
    <citation type="submission" date="2021-10" db="EMBL/GenBank/DDBJ databases">
        <title>Tropical sea cucumber genome reveals ecological adaptation and Cuvierian tubules defense mechanism.</title>
        <authorList>
            <person name="Chen T."/>
        </authorList>
    </citation>
    <scope>NUCLEOTIDE SEQUENCE</scope>
    <source>
        <strain evidence="10">Nanhai2018</strain>
        <tissue evidence="10">Muscle</tissue>
    </source>
</reference>
<dbReference type="InterPro" id="IPR004156">
    <property type="entry name" value="OATP"/>
</dbReference>
<dbReference type="OrthoDB" id="5062115at2759"/>
<name>A0A9Q1CH63_HOLLE</name>
<feature type="transmembrane region" description="Helical" evidence="8">
    <location>
        <begin position="414"/>
        <end position="432"/>
    </location>
</feature>
<dbReference type="Proteomes" id="UP001152320">
    <property type="component" value="Chromosome 3"/>
</dbReference>
<evidence type="ECO:0000256" key="8">
    <source>
        <dbReference type="RuleBase" id="RU362056"/>
    </source>
</evidence>
<dbReference type="PROSITE" id="PS51465">
    <property type="entry name" value="KAZAL_2"/>
    <property type="match status" value="1"/>
</dbReference>
<feature type="transmembrane region" description="Helical" evidence="8">
    <location>
        <begin position="114"/>
        <end position="133"/>
    </location>
</feature>
<dbReference type="AlphaFoldDB" id="A0A9Q1CH63"/>
<evidence type="ECO:0000256" key="5">
    <source>
        <dbReference type="ARBA" id="ARBA00022989"/>
    </source>
</evidence>
<dbReference type="Gene3D" id="1.20.1250.20">
    <property type="entry name" value="MFS general substrate transporter like domains"/>
    <property type="match status" value="1"/>
</dbReference>
<organism evidence="10 11">
    <name type="scientific">Holothuria leucospilota</name>
    <name type="common">Black long sea cucumber</name>
    <name type="synonym">Mertensiothuria leucospilota</name>
    <dbReference type="NCBI Taxonomy" id="206669"/>
    <lineage>
        <taxon>Eukaryota</taxon>
        <taxon>Metazoa</taxon>
        <taxon>Echinodermata</taxon>
        <taxon>Eleutherozoa</taxon>
        <taxon>Echinozoa</taxon>
        <taxon>Holothuroidea</taxon>
        <taxon>Aspidochirotacea</taxon>
        <taxon>Aspidochirotida</taxon>
        <taxon>Holothuriidae</taxon>
        <taxon>Holothuria</taxon>
    </lineage>
</organism>
<dbReference type="InterPro" id="IPR002350">
    <property type="entry name" value="Kazal_dom"/>
</dbReference>
<feature type="transmembrane region" description="Helical" evidence="8">
    <location>
        <begin position="577"/>
        <end position="601"/>
    </location>
</feature>
<feature type="transmembrane region" description="Helical" evidence="8">
    <location>
        <begin position="224"/>
        <end position="253"/>
    </location>
</feature>
<keyword evidence="7" id="KW-1015">Disulfide bond</keyword>
<dbReference type="InterPro" id="IPR036259">
    <property type="entry name" value="MFS_trans_sf"/>
</dbReference>
<dbReference type="NCBIfam" id="TIGR00805">
    <property type="entry name" value="oat"/>
    <property type="match status" value="1"/>
</dbReference>
<feature type="transmembrane region" description="Helical" evidence="8">
    <location>
        <begin position="188"/>
        <end position="212"/>
    </location>
</feature>
<evidence type="ECO:0000256" key="2">
    <source>
        <dbReference type="ARBA" id="ARBA00009657"/>
    </source>
</evidence>
<evidence type="ECO:0000256" key="3">
    <source>
        <dbReference type="ARBA" id="ARBA00022475"/>
    </source>
</evidence>
<feature type="transmembrane region" description="Helical" evidence="8">
    <location>
        <begin position="378"/>
        <end position="402"/>
    </location>
</feature>
<evidence type="ECO:0000256" key="1">
    <source>
        <dbReference type="ARBA" id="ARBA00004651"/>
    </source>
</evidence>
<gene>
    <name evidence="10" type="ORF">HOLleu_07769</name>
</gene>
<dbReference type="Gene3D" id="3.30.60.30">
    <property type="match status" value="1"/>
</dbReference>
<feature type="transmembrane region" description="Helical" evidence="8">
    <location>
        <begin position="630"/>
        <end position="657"/>
    </location>
</feature>
<feature type="transmembrane region" description="Helical" evidence="8">
    <location>
        <begin position="83"/>
        <end position="102"/>
    </location>
</feature>
<keyword evidence="11" id="KW-1185">Reference proteome</keyword>
<evidence type="ECO:0000256" key="4">
    <source>
        <dbReference type="ARBA" id="ARBA00022692"/>
    </source>
</evidence>
<dbReference type="SUPFAM" id="SSF100895">
    <property type="entry name" value="Kazal-type serine protease inhibitors"/>
    <property type="match status" value="1"/>
</dbReference>
<dbReference type="Pfam" id="PF07648">
    <property type="entry name" value="Kazal_2"/>
    <property type="match status" value="1"/>
</dbReference>
<comment type="subcellular location">
    <subcellularLocation>
        <location evidence="1 8">Cell membrane</location>
        <topology evidence="1 8">Multi-pass membrane protein</topology>
    </subcellularLocation>
</comment>
<dbReference type="SUPFAM" id="SSF103473">
    <property type="entry name" value="MFS general substrate transporter"/>
    <property type="match status" value="1"/>
</dbReference>
<evidence type="ECO:0000259" key="9">
    <source>
        <dbReference type="PROSITE" id="PS51465"/>
    </source>
</evidence>
<keyword evidence="3" id="KW-1003">Cell membrane</keyword>
<evidence type="ECO:0000313" key="11">
    <source>
        <dbReference type="Proteomes" id="UP001152320"/>
    </source>
</evidence>
<proteinExistence type="inferred from homology"/>
<protein>
    <recommendedName>
        <fullName evidence="8">Solute carrier organic anion transporter family member</fullName>
    </recommendedName>
</protein>
<feature type="transmembrane region" description="Helical" evidence="8">
    <location>
        <begin position="337"/>
        <end position="358"/>
    </location>
</feature>
<accession>A0A9Q1CH63</accession>
<keyword evidence="8" id="KW-0813">Transport</keyword>
<evidence type="ECO:0000256" key="7">
    <source>
        <dbReference type="ARBA" id="ARBA00023157"/>
    </source>
</evidence>
<feature type="domain" description="Kazal-like" evidence="9">
    <location>
        <begin position="461"/>
        <end position="520"/>
    </location>
</feature>
<evidence type="ECO:0000256" key="6">
    <source>
        <dbReference type="ARBA" id="ARBA00023136"/>
    </source>
</evidence>
<comment type="caution">
    <text evidence="10">The sequence shown here is derived from an EMBL/GenBank/DDBJ whole genome shotgun (WGS) entry which is preliminary data.</text>
</comment>
<keyword evidence="6 8" id="KW-0472">Membrane</keyword>
<dbReference type="PANTHER" id="PTHR11388:SF142">
    <property type="entry name" value="SOLUTE CARRIER ORGANIC ANION TRANSPORTER FAMILY MEMBER 5A1"/>
    <property type="match status" value="1"/>
</dbReference>
<keyword evidence="8" id="KW-0406">Ion transport</keyword>
<dbReference type="EMBL" id="JAIZAY010000003">
    <property type="protein sequence ID" value="KAJ8044886.1"/>
    <property type="molecule type" value="Genomic_DNA"/>
</dbReference>
<dbReference type="GO" id="GO:0016323">
    <property type="term" value="C:basolateral plasma membrane"/>
    <property type="evidence" value="ECO:0007669"/>
    <property type="project" value="TreeGrafter"/>
</dbReference>